<evidence type="ECO:0000256" key="4">
    <source>
        <dbReference type="ARBA" id="ARBA00022490"/>
    </source>
</evidence>
<evidence type="ECO:0000256" key="2">
    <source>
        <dbReference type="ARBA" id="ARBA00007579"/>
    </source>
</evidence>
<keyword evidence="8 10" id="KW-0414">Isoprene biosynthesis</keyword>
<evidence type="ECO:0000256" key="5">
    <source>
        <dbReference type="ARBA" id="ARBA00022723"/>
    </source>
</evidence>
<feature type="binding site" evidence="10">
    <location>
        <position position="111"/>
    </location>
    <ligand>
        <name>Mn(2+)</name>
        <dbReference type="ChEBI" id="CHEBI:29035"/>
    </ligand>
</feature>
<protein>
    <recommendedName>
        <fullName evidence="3 10">Isopentenyl-diphosphate Delta-isomerase</fullName>
        <shortName evidence="10">IPP isomerase</shortName>
        <ecNumber evidence="3 10">5.3.3.2</ecNumber>
    </recommendedName>
    <alternativeName>
        <fullName evidence="10">IPP:DMAPP isomerase</fullName>
    </alternativeName>
    <alternativeName>
        <fullName evidence="10">Isopentenyl pyrophosphate isomerase</fullName>
    </alternativeName>
</protein>
<comment type="cofactor">
    <cofactor evidence="10">
        <name>Mn(2+)</name>
        <dbReference type="ChEBI" id="CHEBI:29035"/>
    </cofactor>
    <text evidence="10">Binds 1 Mn(2+) ion per subunit.</text>
</comment>
<keyword evidence="4 10" id="KW-0963">Cytoplasm</keyword>
<reference evidence="12 13" key="1">
    <citation type="journal article" date="2021" name="Genome Biol. Evol.">
        <title>The evolution of interdependence in a four-way mealybug symbiosis.</title>
        <authorList>
            <person name="Garber A.I."/>
            <person name="Kupper M."/>
            <person name="Laetsch D.R."/>
            <person name="Weldon S.R."/>
            <person name="Ladinsky M.S."/>
            <person name="Bjorkman P.J."/>
            <person name="McCutcheon J.P."/>
        </authorList>
    </citation>
    <scope>NUCLEOTIDE SEQUENCE [LARGE SCALE GENOMIC DNA]</scope>
    <source>
        <strain evidence="12">SOD</strain>
    </source>
</reference>
<feature type="binding site" evidence="10">
    <location>
        <position position="25"/>
    </location>
    <ligand>
        <name>Mn(2+)</name>
        <dbReference type="ChEBI" id="CHEBI:29035"/>
    </ligand>
</feature>
<evidence type="ECO:0000256" key="10">
    <source>
        <dbReference type="HAMAP-Rule" id="MF_00202"/>
    </source>
</evidence>
<dbReference type="NCBIfam" id="NF002995">
    <property type="entry name" value="PRK03759.1"/>
    <property type="match status" value="1"/>
</dbReference>
<comment type="subunit">
    <text evidence="10">Homodimer.</text>
</comment>
<dbReference type="PANTHER" id="PTHR10885">
    <property type="entry name" value="ISOPENTENYL-DIPHOSPHATE DELTA-ISOMERASE"/>
    <property type="match status" value="1"/>
</dbReference>
<dbReference type="InterPro" id="IPR011876">
    <property type="entry name" value="IsopentenylPP_isomerase_typ1"/>
</dbReference>
<comment type="cofactor">
    <cofactor evidence="10">
        <name>Mg(2+)</name>
        <dbReference type="ChEBI" id="CHEBI:18420"/>
    </cofactor>
    <text evidence="10">Binds 1 Mg(2+) ion per subunit. The magnesium ion binds only when substrate is bound.</text>
</comment>
<dbReference type="PANTHER" id="PTHR10885:SF0">
    <property type="entry name" value="ISOPENTENYL-DIPHOSPHATE DELTA-ISOMERASE"/>
    <property type="match status" value="1"/>
</dbReference>
<feature type="binding site" evidence="10">
    <location>
        <position position="86"/>
    </location>
    <ligand>
        <name>Mg(2+)</name>
        <dbReference type="ChEBI" id="CHEBI:18420"/>
    </ligand>
</feature>
<evidence type="ECO:0000313" key="13">
    <source>
        <dbReference type="Proteomes" id="UP000811282"/>
    </source>
</evidence>
<keyword evidence="5 10" id="KW-0479">Metal-binding</keyword>
<dbReference type="Proteomes" id="UP000811282">
    <property type="component" value="Unassembled WGS sequence"/>
</dbReference>
<feature type="active site" evidence="10">
    <location>
        <position position="113"/>
    </location>
</feature>
<dbReference type="EC" id="5.3.3.2" evidence="3 10"/>
<proteinExistence type="inferred from homology"/>
<dbReference type="InterPro" id="IPR000086">
    <property type="entry name" value="NUDIX_hydrolase_dom"/>
</dbReference>
<dbReference type="Gene3D" id="3.90.79.10">
    <property type="entry name" value="Nucleoside Triphosphate Pyrophosphohydrolase"/>
    <property type="match status" value="1"/>
</dbReference>
<evidence type="ECO:0000256" key="1">
    <source>
        <dbReference type="ARBA" id="ARBA00004826"/>
    </source>
</evidence>
<comment type="catalytic activity">
    <reaction evidence="10">
        <text>isopentenyl diphosphate = dimethylallyl diphosphate</text>
        <dbReference type="Rhea" id="RHEA:23284"/>
        <dbReference type="ChEBI" id="CHEBI:57623"/>
        <dbReference type="ChEBI" id="CHEBI:128769"/>
        <dbReference type="EC" id="5.3.3.2"/>
    </reaction>
</comment>
<gene>
    <name evidence="10 12" type="primary">idi</name>
    <name evidence="12" type="ORF">JZM24_17000</name>
</gene>
<keyword evidence="6 10" id="KW-0460">Magnesium</keyword>
<name>A0ABS5YI30_9GAMM</name>
<evidence type="ECO:0000256" key="6">
    <source>
        <dbReference type="ARBA" id="ARBA00022842"/>
    </source>
</evidence>
<comment type="pathway">
    <text evidence="1 10">Isoprenoid biosynthesis; dimethylallyl diphosphate biosynthesis; dimethylallyl diphosphate from isopentenyl diphosphate: step 1/1.</text>
</comment>
<dbReference type="EMBL" id="JAFJYC010000002">
    <property type="protein sequence ID" value="MBT9433376.1"/>
    <property type="molecule type" value="Genomic_DNA"/>
</dbReference>
<comment type="function">
    <text evidence="10">Catalyzes the 1,3-allylic rearrangement of the homoallylic substrate isopentenyl (IPP) to its highly electrophilic allylic isomer, dimethylallyl diphosphate (DMAPP).</text>
</comment>
<dbReference type="CDD" id="cd02885">
    <property type="entry name" value="NUDIX_IPP_Isomerase"/>
    <property type="match status" value="1"/>
</dbReference>
<keyword evidence="7 10" id="KW-0464">Manganese</keyword>
<evidence type="ECO:0000256" key="9">
    <source>
        <dbReference type="ARBA" id="ARBA00023235"/>
    </source>
</evidence>
<dbReference type="PIRSF" id="PIRSF018427">
    <property type="entry name" value="Isopntndiph_ism"/>
    <property type="match status" value="1"/>
</dbReference>
<dbReference type="HAMAP" id="MF_00202">
    <property type="entry name" value="Idi"/>
    <property type="match status" value="1"/>
</dbReference>
<comment type="similarity">
    <text evidence="2 10">Belongs to the IPP isomerase type 1 family.</text>
</comment>
<sequence length="180" mass="20510">MALTQVILVDERDQTVGTMEKLQAHREGALHRAVTVYLFNPAGQLLLQQRAREKYHCGGLWSNTCCSHPMPAEESAAAARRRLFEEMGLRVELTPVFQLYYRLPLPDGLIEHEFGHVFFGITTRMPAPDPAEAMAWRWQALPSVVAQLAREPDSFTPWFTLTMARIPEYHAAFMRARKTG</sequence>
<keyword evidence="9 10" id="KW-0413">Isomerase</keyword>
<dbReference type="Pfam" id="PF00293">
    <property type="entry name" value="NUDIX"/>
    <property type="match status" value="1"/>
</dbReference>
<evidence type="ECO:0000259" key="11">
    <source>
        <dbReference type="PROSITE" id="PS51462"/>
    </source>
</evidence>
<comment type="caution">
    <text evidence="12">The sequence shown here is derived from an EMBL/GenBank/DDBJ whole genome shotgun (WGS) entry which is preliminary data.</text>
</comment>
<feature type="active site" evidence="10">
    <location>
        <position position="66"/>
    </location>
</feature>
<evidence type="ECO:0000256" key="3">
    <source>
        <dbReference type="ARBA" id="ARBA00012057"/>
    </source>
</evidence>
<dbReference type="InterPro" id="IPR015797">
    <property type="entry name" value="NUDIX_hydrolase-like_dom_sf"/>
</dbReference>
<feature type="binding site" evidence="10">
    <location>
        <position position="31"/>
    </location>
    <ligand>
        <name>Mn(2+)</name>
        <dbReference type="ChEBI" id="CHEBI:29035"/>
    </ligand>
</feature>
<evidence type="ECO:0000313" key="12">
    <source>
        <dbReference type="EMBL" id="MBT9433376.1"/>
    </source>
</evidence>
<dbReference type="GO" id="GO:0004452">
    <property type="term" value="F:isopentenyl-diphosphate delta-isomerase activity"/>
    <property type="evidence" value="ECO:0007669"/>
    <property type="project" value="UniProtKB-EC"/>
</dbReference>
<comment type="subcellular location">
    <subcellularLocation>
        <location evidence="10">Cytoplasm</location>
    </subcellularLocation>
</comment>
<feature type="binding site" evidence="10">
    <location>
        <position position="68"/>
    </location>
    <ligand>
        <name>Mn(2+)</name>
        <dbReference type="ChEBI" id="CHEBI:29035"/>
    </ligand>
</feature>
<dbReference type="NCBIfam" id="TIGR02150">
    <property type="entry name" value="IPP_isom_1"/>
    <property type="match status" value="1"/>
</dbReference>
<accession>A0ABS5YI30</accession>
<organism evidence="12 13">
    <name type="scientific">Candidatus Sodalis endolongispinus</name>
    <dbReference type="NCBI Taxonomy" id="2812662"/>
    <lineage>
        <taxon>Bacteria</taxon>
        <taxon>Pseudomonadati</taxon>
        <taxon>Pseudomonadota</taxon>
        <taxon>Gammaproteobacteria</taxon>
        <taxon>Enterobacterales</taxon>
        <taxon>Bruguierivoracaceae</taxon>
        <taxon>Sodalis</taxon>
    </lineage>
</organism>
<dbReference type="SUPFAM" id="SSF55811">
    <property type="entry name" value="Nudix"/>
    <property type="match status" value="1"/>
</dbReference>
<feature type="domain" description="Nudix hydrolase" evidence="11">
    <location>
        <begin position="29"/>
        <end position="161"/>
    </location>
</feature>
<dbReference type="RefSeq" id="WP_215671141.1">
    <property type="nucleotide sequence ID" value="NZ_JAFJYC010000002.1"/>
</dbReference>
<dbReference type="InterPro" id="IPR056375">
    <property type="entry name" value="Idi_bact"/>
</dbReference>
<keyword evidence="13" id="KW-1185">Reference proteome</keyword>
<dbReference type="PROSITE" id="PS51462">
    <property type="entry name" value="NUDIX"/>
    <property type="match status" value="1"/>
</dbReference>
<feature type="binding site" evidence="10">
    <location>
        <position position="113"/>
    </location>
    <ligand>
        <name>Mn(2+)</name>
        <dbReference type="ChEBI" id="CHEBI:29035"/>
    </ligand>
</feature>
<evidence type="ECO:0000256" key="8">
    <source>
        <dbReference type="ARBA" id="ARBA00023229"/>
    </source>
</evidence>
<evidence type="ECO:0000256" key="7">
    <source>
        <dbReference type="ARBA" id="ARBA00023211"/>
    </source>
</evidence>